<keyword evidence="3 9" id="KW-0479">Metal-binding</keyword>
<name>A0A0B1SW90_OESDE</name>
<keyword evidence="1" id="KW-0245">EGF-like domain</keyword>
<dbReference type="SUPFAM" id="SSF55486">
    <property type="entry name" value="Metalloproteases ('zincins'), catalytic domain"/>
    <property type="match status" value="1"/>
</dbReference>
<comment type="caution">
    <text evidence="8">Lacks conserved residue(s) required for the propagation of feature annotation.</text>
</comment>
<feature type="domain" description="Peptidase M12A" evidence="11">
    <location>
        <begin position="1"/>
        <end position="103"/>
    </location>
</feature>
<dbReference type="EC" id="3.4.24.-" evidence="9"/>
<dbReference type="MEROPS" id="M12.310"/>
<dbReference type="PANTHER" id="PTHR10127:SF793">
    <property type="entry name" value="ZINC METALLOPROTEINASE NAS-31"/>
    <property type="match status" value="1"/>
</dbReference>
<keyword evidence="7" id="KW-1015">Disulfide bond</keyword>
<dbReference type="InterPro" id="IPR001506">
    <property type="entry name" value="Peptidase_M12A"/>
</dbReference>
<keyword evidence="6 9" id="KW-0482">Metalloprotease</keyword>
<evidence type="ECO:0000256" key="1">
    <source>
        <dbReference type="ARBA" id="ARBA00022536"/>
    </source>
</evidence>
<dbReference type="GO" id="GO:0018996">
    <property type="term" value="P:molting cycle, collagen and cuticulin-based cuticle"/>
    <property type="evidence" value="ECO:0007669"/>
    <property type="project" value="InterPro"/>
</dbReference>
<dbReference type="Gene3D" id="3.40.390.10">
    <property type="entry name" value="Collagenase (Catalytic Domain)"/>
    <property type="match status" value="1"/>
</dbReference>
<dbReference type="Pfam" id="PF01400">
    <property type="entry name" value="Astacin"/>
    <property type="match status" value="1"/>
</dbReference>
<evidence type="ECO:0000256" key="9">
    <source>
        <dbReference type="RuleBase" id="RU361183"/>
    </source>
</evidence>
<dbReference type="GO" id="GO:0046872">
    <property type="term" value="F:metal ion binding"/>
    <property type="evidence" value="ECO:0007669"/>
    <property type="project" value="UniProtKB-KW"/>
</dbReference>
<evidence type="ECO:0000256" key="5">
    <source>
        <dbReference type="ARBA" id="ARBA00022833"/>
    </source>
</evidence>
<dbReference type="InterPro" id="IPR035914">
    <property type="entry name" value="Sperma_CUB_dom_sf"/>
</dbReference>
<protein>
    <recommendedName>
        <fullName evidence="9">Metalloendopeptidase</fullName>
        <ecNumber evidence="9">3.4.24.-</ecNumber>
    </recommendedName>
</protein>
<evidence type="ECO:0000256" key="8">
    <source>
        <dbReference type="PROSITE-ProRule" id="PRU00059"/>
    </source>
</evidence>
<evidence type="ECO:0000313" key="13">
    <source>
        <dbReference type="Proteomes" id="UP000053660"/>
    </source>
</evidence>
<evidence type="ECO:0000256" key="6">
    <source>
        <dbReference type="ARBA" id="ARBA00023049"/>
    </source>
</evidence>
<evidence type="ECO:0000256" key="2">
    <source>
        <dbReference type="ARBA" id="ARBA00022670"/>
    </source>
</evidence>
<dbReference type="InterPro" id="IPR024079">
    <property type="entry name" value="MetalloPept_cat_dom_sf"/>
</dbReference>
<dbReference type="EMBL" id="KN557005">
    <property type="protein sequence ID" value="KHJ87792.1"/>
    <property type="molecule type" value="Genomic_DNA"/>
</dbReference>
<dbReference type="InterPro" id="IPR017050">
    <property type="entry name" value="Metallopeptidase_nem"/>
</dbReference>
<evidence type="ECO:0000256" key="3">
    <source>
        <dbReference type="ARBA" id="ARBA00022723"/>
    </source>
</evidence>
<reference evidence="12 13" key="1">
    <citation type="submission" date="2014-03" db="EMBL/GenBank/DDBJ databases">
        <title>Draft genome of the hookworm Oesophagostomum dentatum.</title>
        <authorList>
            <person name="Mitreva M."/>
        </authorList>
    </citation>
    <scope>NUCLEOTIDE SEQUENCE [LARGE SCALE GENOMIC DNA]</scope>
    <source>
        <strain evidence="12 13">OD-Hann</strain>
    </source>
</reference>
<comment type="cofactor">
    <cofactor evidence="9">
        <name>Zn(2+)</name>
        <dbReference type="ChEBI" id="CHEBI:29105"/>
    </cofactor>
    <text evidence="9">Binds 1 zinc ion per subunit.</text>
</comment>
<feature type="non-terminal residue" evidence="12">
    <location>
        <position position="1"/>
    </location>
</feature>
<sequence length="294" mass="33734">IGHALGFFHTHSRHDRDQFITVYSGNIRYDWRSQFNLQSTNTNDNYGITYDYGSIMHYGAHSFAAYRGLLTMIPHDPKYTQTLGSYFISFYELLMMNKHYNCTAICDSQQSARCQNGGFPHPRNCMKCICPSGYGGDLCNKKPEGCGEELQAERQPKTFKNVIGDKRRGLVRRETYDTCTYWIKAPKGSRIEVKIVSLPQSANKGGCTLWGVEINTQRDQKHTGYRFCSSQDKGVTLVSYGNLVPIIFYNGFYQTEVEMQYRIGTITLEHLIDANSMLYKQIRLTKIMLVAFVF</sequence>
<feature type="domain" description="CUB" evidence="10">
    <location>
        <begin position="146"/>
        <end position="268"/>
    </location>
</feature>
<keyword evidence="13" id="KW-1185">Reference proteome</keyword>
<dbReference type="GO" id="GO:0004222">
    <property type="term" value="F:metalloendopeptidase activity"/>
    <property type="evidence" value="ECO:0007669"/>
    <property type="project" value="UniProtKB-UniRule"/>
</dbReference>
<dbReference type="PROSITE" id="PS51864">
    <property type="entry name" value="ASTACIN"/>
    <property type="match status" value="1"/>
</dbReference>
<evidence type="ECO:0000259" key="11">
    <source>
        <dbReference type="PROSITE" id="PS51864"/>
    </source>
</evidence>
<evidence type="ECO:0000256" key="4">
    <source>
        <dbReference type="ARBA" id="ARBA00022801"/>
    </source>
</evidence>
<dbReference type="OrthoDB" id="291007at2759"/>
<keyword evidence="4 9" id="KW-0378">Hydrolase</keyword>
<dbReference type="SUPFAM" id="SSF49854">
    <property type="entry name" value="Spermadhesin, CUB domain"/>
    <property type="match status" value="1"/>
</dbReference>
<keyword evidence="5 9" id="KW-0862">Zinc</keyword>
<dbReference type="GO" id="GO:0006508">
    <property type="term" value="P:proteolysis"/>
    <property type="evidence" value="ECO:0007669"/>
    <property type="project" value="UniProtKB-KW"/>
</dbReference>
<keyword evidence="2 9" id="KW-0645">Protease</keyword>
<evidence type="ECO:0000259" key="10">
    <source>
        <dbReference type="PROSITE" id="PS01180"/>
    </source>
</evidence>
<dbReference type="Gene3D" id="2.60.120.290">
    <property type="entry name" value="Spermadhesin, CUB domain"/>
    <property type="match status" value="1"/>
</dbReference>
<dbReference type="PRINTS" id="PR00480">
    <property type="entry name" value="ASTACIN"/>
</dbReference>
<evidence type="ECO:0000313" key="12">
    <source>
        <dbReference type="EMBL" id="KHJ87792.1"/>
    </source>
</evidence>
<dbReference type="PROSITE" id="PS01180">
    <property type="entry name" value="CUB"/>
    <property type="match status" value="1"/>
</dbReference>
<accession>A0A0B1SW90</accession>
<dbReference type="AlphaFoldDB" id="A0A0B1SW90"/>
<dbReference type="Proteomes" id="UP000053660">
    <property type="component" value="Unassembled WGS sequence"/>
</dbReference>
<evidence type="ECO:0000256" key="7">
    <source>
        <dbReference type="ARBA" id="ARBA00023157"/>
    </source>
</evidence>
<proteinExistence type="predicted"/>
<dbReference type="InterPro" id="IPR000859">
    <property type="entry name" value="CUB_dom"/>
</dbReference>
<dbReference type="PIRSF" id="PIRSF036365">
    <property type="entry name" value="Astacin_nematoda"/>
    <property type="match status" value="1"/>
</dbReference>
<organism evidence="12 13">
    <name type="scientific">Oesophagostomum dentatum</name>
    <name type="common">Nodular worm</name>
    <dbReference type="NCBI Taxonomy" id="61180"/>
    <lineage>
        <taxon>Eukaryota</taxon>
        <taxon>Metazoa</taxon>
        <taxon>Ecdysozoa</taxon>
        <taxon>Nematoda</taxon>
        <taxon>Chromadorea</taxon>
        <taxon>Rhabditida</taxon>
        <taxon>Rhabditina</taxon>
        <taxon>Rhabditomorpha</taxon>
        <taxon>Strongyloidea</taxon>
        <taxon>Strongylidae</taxon>
        <taxon>Oesophagostomum</taxon>
    </lineage>
</organism>
<gene>
    <name evidence="12" type="ORF">OESDEN_12425</name>
</gene>
<dbReference type="PANTHER" id="PTHR10127">
    <property type="entry name" value="DISCOIDIN, CUB, EGF, LAMININ , AND ZINC METALLOPROTEASE DOMAIN CONTAINING"/>
    <property type="match status" value="1"/>
</dbReference>